<dbReference type="PATRIC" id="fig|861299.3.peg.2568"/>
<dbReference type="Gene3D" id="3.30.1360.120">
    <property type="entry name" value="Probable tRNA modification gtpase trme, domain 1"/>
    <property type="match status" value="1"/>
</dbReference>
<feature type="domain" description="Aminomethyltransferase C-terminal" evidence="4">
    <location>
        <begin position="329"/>
        <end position="393"/>
    </location>
</feature>
<evidence type="ECO:0000256" key="2">
    <source>
        <dbReference type="SAM" id="MobiDB-lite"/>
    </source>
</evidence>
<dbReference type="KEGG" id="gba:J421_2520"/>
<reference evidence="5 6" key="1">
    <citation type="journal article" date="2014" name="Genome Announc.">
        <title>Genome Sequence and Methylome of Soil Bacterium Gemmatirosa kalamazoonensis KBS708T, a Member of the Rarely Cultivated Gemmatimonadetes Phylum.</title>
        <authorList>
            <person name="Debruyn J.M."/>
            <person name="Radosevich M."/>
            <person name="Wommack K.E."/>
            <person name="Polson S.W."/>
            <person name="Hauser L.J."/>
            <person name="Fawaz M.N."/>
            <person name="Korlach J."/>
            <person name="Tsai Y.C."/>
        </authorList>
    </citation>
    <scope>NUCLEOTIDE SEQUENCE [LARGE SCALE GENOMIC DNA]</scope>
    <source>
        <strain evidence="5 6">KBS708</strain>
    </source>
</reference>
<dbReference type="InterPro" id="IPR045179">
    <property type="entry name" value="YgfZ/GcvT"/>
</dbReference>
<dbReference type="NCBIfam" id="TIGR03317">
    <property type="entry name" value="ygfZ_signature"/>
    <property type="match status" value="1"/>
</dbReference>
<evidence type="ECO:0000259" key="3">
    <source>
        <dbReference type="Pfam" id="PF01571"/>
    </source>
</evidence>
<feature type="compositionally biased region" description="Low complexity" evidence="2">
    <location>
        <begin position="1"/>
        <end position="32"/>
    </location>
</feature>
<dbReference type="SUPFAM" id="SSF103025">
    <property type="entry name" value="Folate-binding domain"/>
    <property type="match status" value="1"/>
</dbReference>
<dbReference type="SUPFAM" id="SSF101790">
    <property type="entry name" value="Aminomethyltransferase beta-barrel domain"/>
    <property type="match status" value="1"/>
</dbReference>
<dbReference type="PANTHER" id="PTHR22602">
    <property type="entry name" value="TRANSFERASE CAF17, MITOCHONDRIAL-RELATED"/>
    <property type="match status" value="1"/>
</dbReference>
<gene>
    <name evidence="5" type="ORF">J421_2520</name>
</gene>
<dbReference type="PIRSF" id="PIRSF006487">
    <property type="entry name" value="GcvT"/>
    <property type="match status" value="1"/>
</dbReference>
<proteinExistence type="predicted"/>
<organism evidence="5 6">
    <name type="scientific">Gemmatirosa kalamazoonensis</name>
    <dbReference type="NCBI Taxonomy" id="861299"/>
    <lineage>
        <taxon>Bacteria</taxon>
        <taxon>Pseudomonadati</taxon>
        <taxon>Gemmatimonadota</taxon>
        <taxon>Gemmatimonadia</taxon>
        <taxon>Gemmatimonadales</taxon>
        <taxon>Gemmatimonadaceae</taxon>
        <taxon>Gemmatirosa</taxon>
    </lineage>
</organism>
<dbReference type="Pfam" id="PF01571">
    <property type="entry name" value="GCV_T"/>
    <property type="match status" value="1"/>
</dbReference>
<evidence type="ECO:0000313" key="5">
    <source>
        <dbReference type="EMBL" id="AHG90057.1"/>
    </source>
</evidence>
<dbReference type="RefSeq" id="WP_025411532.1">
    <property type="nucleotide sequence ID" value="NZ_CP007128.1"/>
</dbReference>
<dbReference type="InterPro" id="IPR029043">
    <property type="entry name" value="GcvT/YgfZ_C"/>
</dbReference>
<accession>W0RI02</accession>
<evidence type="ECO:0000256" key="1">
    <source>
        <dbReference type="ARBA" id="ARBA00022946"/>
    </source>
</evidence>
<keyword evidence="6" id="KW-1185">Reference proteome</keyword>
<evidence type="ECO:0000259" key="4">
    <source>
        <dbReference type="Pfam" id="PF08669"/>
    </source>
</evidence>
<dbReference type="InterPro" id="IPR017703">
    <property type="entry name" value="YgfZ/GCV_T_CS"/>
</dbReference>
<evidence type="ECO:0000313" key="6">
    <source>
        <dbReference type="Proteomes" id="UP000019151"/>
    </source>
</evidence>
<keyword evidence="1" id="KW-0809">Transit peptide</keyword>
<dbReference type="AlphaFoldDB" id="W0RI02"/>
<dbReference type="Proteomes" id="UP000019151">
    <property type="component" value="Chromosome"/>
</dbReference>
<protein>
    <submittedName>
        <fullName evidence="5">Folate-binding protein YgfZ</fullName>
    </submittedName>
</protein>
<dbReference type="InterPro" id="IPR027266">
    <property type="entry name" value="TrmE/GcvT-like"/>
</dbReference>
<dbReference type="GO" id="GO:0016226">
    <property type="term" value="P:iron-sulfur cluster assembly"/>
    <property type="evidence" value="ECO:0007669"/>
    <property type="project" value="TreeGrafter"/>
</dbReference>
<dbReference type="InterPro" id="IPR013977">
    <property type="entry name" value="GcvT_C"/>
</dbReference>
<feature type="region of interest" description="Disordered" evidence="2">
    <location>
        <begin position="1"/>
        <end position="36"/>
    </location>
</feature>
<dbReference type="STRING" id="861299.J421_2520"/>
<dbReference type="InParanoid" id="W0RI02"/>
<dbReference type="OrthoDB" id="9796287at2"/>
<dbReference type="InterPro" id="IPR006222">
    <property type="entry name" value="GCVT_N"/>
</dbReference>
<dbReference type="EMBL" id="CP007128">
    <property type="protein sequence ID" value="AHG90057.1"/>
    <property type="molecule type" value="Genomic_DNA"/>
</dbReference>
<sequence>MTSPSSPADAPPATAAPGAQQSAQPNAPQQAPRRPVVLDYGDPATEYAALRTGALLVDHGDRDLWIFQGAQARETLAGLVTNDVVALTPGHGAYAAALTPKGRIVADLRLLALADATIAPGPAPSVRARAATAPSAGDGTTVEPTWPTAAAVLVDVPGSAAEGWDGVVRKFVNPRLAAYRRVTEHVRLFAVYGVRARDAVAEAFALPPSALATLAPYGHATVETGDGPLIVVRLPDLGLDGFGVYAPTAAFDAAWARVARASSVVPGGLRAYDVARIEAGRPAWGVDVDDTTIPQEANLDELHAISYTKGCYTGQEVVARVHFRGHVNRHLRGLAYPPDDGLLPTGARLLDADGRDVGDVRSVAVSPRIGGIALGMVRREVALGATLVVRTADASSDGASGDRFVTVGPLPFPL</sequence>
<dbReference type="PANTHER" id="PTHR22602:SF0">
    <property type="entry name" value="TRANSFERASE CAF17, MITOCHONDRIAL-RELATED"/>
    <property type="match status" value="1"/>
</dbReference>
<dbReference type="HOGENOM" id="CLU_007884_6_3_0"/>
<dbReference type="eggNOG" id="COG0354">
    <property type="taxonomic scope" value="Bacteria"/>
</dbReference>
<dbReference type="Pfam" id="PF08669">
    <property type="entry name" value="GCV_T_C"/>
    <property type="match status" value="1"/>
</dbReference>
<feature type="domain" description="GCVT N-terminal" evidence="3">
    <location>
        <begin position="177"/>
        <end position="300"/>
    </location>
</feature>
<name>W0RI02_9BACT</name>